<protein>
    <recommendedName>
        <fullName evidence="4">Phage integrase family protein</fullName>
    </recommendedName>
</protein>
<dbReference type="EMBL" id="BAAANO010000037">
    <property type="protein sequence ID" value="GAA2015475.1"/>
    <property type="molecule type" value="Genomic_DNA"/>
</dbReference>
<keyword evidence="1" id="KW-0233">DNA recombination</keyword>
<comment type="caution">
    <text evidence="2">The sequence shown here is derived from an EMBL/GenBank/DDBJ whole genome shotgun (WGS) entry which is preliminary data.</text>
</comment>
<dbReference type="InterPro" id="IPR013762">
    <property type="entry name" value="Integrase-like_cat_sf"/>
</dbReference>
<proteinExistence type="predicted"/>
<keyword evidence="3" id="KW-1185">Reference proteome</keyword>
<evidence type="ECO:0008006" key="4">
    <source>
        <dbReference type="Google" id="ProtNLM"/>
    </source>
</evidence>
<dbReference type="Proteomes" id="UP001500755">
    <property type="component" value="Unassembled WGS sequence"/>
</dbReference>
<dbReference type="SUPFAM" id="SSF56349">
    <property type="entry name" value="DNA breaking-rejoining enzymes"/>
    <property type="match status" value="1"/>
</dbReference>
<dbReference type="RefSeq" id="WP_344310907.1">
    <property type="nucleotide sequence ID" value="NZ_BAAANO010000037.1"/>
</dbReference>
<gene>
    <name evidence="2" type="ORF">GCM10009755_29070</name>
</gene>
<evidence type="ECO:0000313" key="2">
    <source>
        <dbReference type="EMBL" id="GAA2015475.1"/>
    </source>
</evidence>
<organism evidence="2 3">
    <name type="scientific">Brevibacterium samyangense</name>
    <dbReference type="NCBI Taxonomy" id="366888"/>
    <lineage>
        <taxon>Bacteria</taxon>
        <taxon>Bacillati</taxon>
        <taxon>Actinomycetota</taxon>
        <taxon>Actinomycetes</taxon>
        <taxon>Micrococcales</taxon>
        <taxon>Brevibacteriaceae</taxon>
        <taxon>Brevibacterium</taxon>
    </lineage>
</organism>
<dbReference type="InterPro" id="IPR011010">
    <property type="entry name" value="DNA_brk_join_enz"/>
</dbReference>
<reference evidence="3" key="1">
    <citation type="journal article" date="2019" name="Int. J. Syst. Evol. Microbiol.">
        <title>The Global Catalogue of Microorganisms (GCM) 10K type strain sequencing project: providing services to taxonomists for standard genome sequencing and annotation.</title>
        <authorList>
            <consortium name="The Broad Institute Genomics Platform"/>
            <consortium name="The Broad Institute Genome Sequencing Center for Infectious Disease"/>
            <person name="Wu L."/>
            <person name="Ma J."/>
        </authorList>
    </citation>
    <scope>NUCLEOTIDE SEQUENCE [LARGE SCALE GENOMIC DNA]</scope>
    <source>
        <strain evidence="3">JCM 14546</strain>
    </source>
</reference>
<accession>A0ABP5F7J9</accession>
<dbReference type="Gene3D" id="1.10.443.10">
    <property type="entry name" value="Intergrase catalytic core"/>
    <property type="match status" value="1"/>
</dbReference>
<evidence type="ECO:0000256" key="1">
    <source>
        <dbReference type="ARBA" id="ARBA00023172"/>
    </source>
</evidence>
<name>A0ABP5F7J9_9MICO</name>
<evidence type="ECO:0000313" key="3">
    <source>
        <dbReference type="Proteomes" id="UP001500755"/>
    </source>
</evidence>
<sequence length="43" mass="4678">MPLVDLFVLQDILGHSSPATTKRYVLIPRTAARAAIDRLTDAA</sequence>